<evidence type="ECO:0000313" key="7">
    <source>
        <dbReference type="EMBL" id="CAI8589235.1"/>
    </source>
</evidence>
<keyword evidence="4 6" id="KW-0964">Secreted</keyword>
<accession>A0AAV0YSZ3</accession>
<evidence type="ECO:0000313" key="8">
    <source>
        <dbReference type="Proteomes" id="UP001157006"/>
    </source>
</evidence>
<keyword evidence="3 6" id="KW-0713">Self-incompatibility</keyword>
<organism evidence="7 8">
    <name type="scientific">Vicia faba</name>
    <name type="common">Broad bean</name>
    <name type="synonym">Faba vulgaris</name>
    <dbReference type="NCBI Taxonomy" id="3906"/>
    <lineage>
        <taxon>Eukaryota</taxon>
        <taxon>Viridiplantae</taxon>
        <taxon>Streptophyta</taxon>
        <taxon>Embryophyta</taxon>
        <taxon>Tracheophyta</taxon>
        <taxon>Spermatophyta</taxon>
        <taxon>Magnoliopsida</taxon>
        <taxon>eudicotyledons</taxon>
        <taxon>Gunneridae</taxon>
        <taxon>Pentapetalae</taxon>
        <taxon>rosids</taxon>
        <taxon>fabids</taxon>
        <taxon>Fabales</taxon>
        <taxon>Fabaceae</taxon>
        <taxon>Papilionoideae</taxon>
        <taxon>50 kb inversion clade</taxon>
        <taxon>NPAAA clade</taxon>
        <taxon>Hologalegina</taxon>
        <taxon>IRL clade</taxon>
        <taxon>Fabeae</taxon>
        <taxon>Vicia</taxon>
    </lineage>
</organism>
<dbReference type="GO" id="GO:0060320">
    <property type="term" value="P:rejection of self pollen"/>
    <property type="evidence" value="ECO:0007669"/>
    <property type="project" value="UniProtKB-KW"/>
</dbReference>
<evidence type="ECO:0000256" key="6">
    <source>
        <dbReference type="RuleBase" id="RU367044"/>
    </source>
</evidence>
<dbReference type="Pfam" id="PF05938">
    <property type="entry name" value="Self-incomp_S1"/>
    <property type="match status" value="1"/>
</dbReference>
<dbReference type="EMBL" id="OX451736">
    <property type="protein sequence ID" value="CAI8589235.1"/>
    <property type="molecule type" value="Genomic_DNA"/>
</dbReference>
<comment type="similarity">
    <text evidence="2 6">Belongs to the plant self-incompatibility (S1) protein family.</text>
</comment>
<dbReference type="PANTHER" id="PTHR31232:SF43">
    <property type="entry name" value="S-PROTEIN HOMOLOG 29-RELATED"/>
    <property type="match status" value="1"/>
</dbReference>
<feature type="signal peptide" evidence="6">
    <location>
        <begin position="1"/>
        <end position="23"/>
    </location>
</feature>
<evidence type="ECO:0000256" key="2">
    <source>
        <dbReference type="ARBA" id="ARBA00005581"/>
    </source>
</evidence>
<evidence type="ECO:0000256" key="5">
    <source>
        <dbReference type="ARBA" id="ARBA00022729"/>
    </source>
</evidence>
<evidence type="ECO:0000256" key="4">
    <source>
        <dbReference type="ARBA" id="ARBA00022525"/>
    </source>
</evidence>
<feature type="chain" id="PRO_5043100665" description="S-protein homolog" evidence="6">
    <location>
        <begin position="24"/>
        <end position="143"/>
    </location>
</feature>
<sequence length="143" mass="16300">MAYQNSITLKVSVLLIVLLGAEARDFSFFSHKTVIIRNDISPHPTALDLIVHCKSKNDDLGFHTLAFGGTYSFQFRPLFFPKLGQTLFFCSFTWKGNPNPHYLNVYNQAVDDCKVCSWKINTTGGCNDFKGYEECRKWKAAFN</sequence>
<name>A0AAV0YSZ3_VICFA</name>
<dbReference type="GO" id="GO:0005576">
    <property type="term" value="C:extracellular region"/>
    <property type="evidence" value="ECO:0007669"/>
    <property type="project" value="UniProtKB-SubCell"/>
</dbReference>
<keyword evidence="8" id="KW-1185">Reference proteome</keyword>
<comment type="subcellular location">
    <subcellularLocation>
        <location evidence="1 6">Secreted</location>
    </subcellularLocation>
</comment>
<dbReference type="AlphaFoldDB" id="A0AAV0YSZ3"/>
<reference evidence="7 8" key="1">
    <citation type="submission" date="2023-01" db="EMBL/GenBank/DDBJ databases">
        <authorList>
            <person name="Kreplak J."/>
        </authorList>
    </citation>
    <scope>NUCLEOTIDE SEQUENCE [LARGE SCALE GENOMIC DNA]</scope>
</reference>
<dbReference type="Proteomes" id="UP001157006">
    <property type="component" value="Chromosome 1L"/>
</dbReference>
<evidence type="ECO:0000256" key="3">
    <source>
        <dbReference type="ARBA" id="ARBA00022471"/>
    </source>
</evidence>
<dbReference type="PANTHER" id="PTHR31232">
    <property type="match status" value="1"/>
</dbReference>
<gene>
    <name evidence="7" type="ORF">VFH_I384280</name>
</gene>
<dbReference type="InterPro" id="IPR010264">
    <property type="entry name" value="Self-incomp_S1"/>
</dbReference>
<evidence type="ECO:0000256" key="1">
    <source>
        <dbReference type="ARBA" id="ARBA00004613"/>
    </source>
</evidence>
<proteinExistence type="inferred from homology"/>
<protein>
    <recommendedName>
        <fullName evidence="6">S-protein homolog</fullName>
    </recommendedName>
</protein>
<keyword evidence="5 6" id="KW-0732">Signal</keyword>